<feature type="repeat" description="TPR" evidence="1">
    <location>
        <begin position="298"/>
        <end position="331"/>
    </location>
</feature>
<keyword evidence="4" id="KW-1185">Reference proteome</keyword>
<keyword evidence="2" id="KW-0175">Coiled coil</keyword>
<dbReference type="InterPro" id="IPR011990">
    <property type="entry name" value="TPR-like_helical_dom_sf"/>
</dbReference>
<proteinExistence type="predicted"/>
<dbReference type="RefSeq" id="WP_106660823.1">
    <property type="nucleotide sequence ID" value="NZ_PJEO01000054.1"/>
</dbReference>
<dbReference type="SUPFAM" id="SSF48452">
    <property type="entry name" value="TPR-like"/>
    <property type="match status" value="1"/>
</dbReference>
<dbReference type="EMBL" id="PJEO01000054">
    <property type="protein sequence ID" value="PKQ43869.1"/>
    <property type="molecule type" value="Genomic_DNA"/>
</dbReference>
<dbReference type="PROSITE" id="PS50005">
    <property type="entry name" value="TPR"/>
    <property type="match status" value="2"/>
</dbReference>
<dbReference type="Proteomes" id="UP000233435">
    <property type="component" value="Unassembled WGS sequence"/>
</dbReference>
<dbReference type="Gene3D" id="1.25.40.10">
    <property type="entry name" value="Tetratricopeptide repeat domain"/>
    <property type="match status" value="1"/>
</dbReference>
<protein>
    <submittedName>
        <fullName evidence="3">Uncharacterized protein</fullName>
    </submittedName>
</protein>
<dbReference type="AlphaFoldDB" id="A0A2N3HFW1"/>
<feature type="repeat" description="TPR" evidence="1">
    <location>
        <begin position="335"/>
        <end position="368"/>
    </location>
</feature>
<evidence type="ECO:0000256" key="1">
    <source>
        <dbReference type="PROSITE-ProRule" id="PRU00339"/>
    </source>
</evidence>
<feature type="coiled-coil region" evidence="2">
    <location>
        <begin position="176"/>
        <end position="203"/>
    </location>
</feature>
<gene>
    <name evidence="3" type="ORF">CSW08_15705</name>
</gene>
<dbReference type="SMART" id="SM00028">
    <property type="entry name" value="TPR"/>
    <property type="match status" value="2"/>
</dbReference>
<keyword evidence="1" id="KW-0802">TPR repeat</keyword>
<organism evidence="3 4">
    <name type="scientific">Confluentibacter flavum</name>
    <dbReference type="NCBI Taxonomy" id="1909700"/>
    <lineage>
        <taxon>Bacteria</taxon>
        <taxon>Pseudomonadati</taxon>
        <taxon>Bacteroidota</taxon>
        <taxon>Flavobacteriia</taxon>
        <taxon>Flavobacteriales</taxon>
        <taxon>Flavobacteriaceae</taxon>
        <taxon>Confluentibacter</taxon>
    </lineage>
</organism>
<name>A0A2N3HFW1_9FLAO</name>
<dbReference type="Pfam" id="PF13181">
    <property type="entry name" value="TPR_8"/>
    <property type="match status" value="2"/>
</dbReference>
<reference evidence="3 4" key="1">
    <citation type="submission" date="2017-12" db="EMBL/GenBank/DDBJ databases">
        <title>Confluentibacter flavum sp. nov., isolated from the saline lake.</title>
        <authorList>
            <person name="Yu L."/>
        </authorList>
    </citation>
    <scope>NUCLEOTIDE SEQUENCE [LARGE SCALE GENOMIC DNA]</scope>
    <source>
        <strain evidence="3 4">3B</strain>
    </source>
</reference>
<sequence length="454" mass="51081">MKQNITLLFTLLFLGLNIGFSQQNEEDMLALSMMADNAKAKNYDAAYKPFMELRQRNPKYNRATFVYGEDILKHKIDNSAGAEKVAFLNDLVKLYDERAEHFASHTPKGLWAAKGCQLMYDHKDVLNKTDQELYDCFDAAYNADKATFTDPKSLYTYFSLMVVLYDAGTKPAEDLFNKYDDIVEKIEEEVKNFSENLNVLIEKETAGTALTSREEQFKNFYQGSLANYELISGSIDGILGERANCENLVPLYEKGFEQNKANALWLQRAAGKMSEKECTDSPLYFSIVNAYHDLSPSARSAYFLGILKDKENKPNEAIEFYEQAISLQTDNFEKAKLYSLIGSKLKAKGRYAQARGYYRNALKFNPSNVNPYLLIAAMYAASANDCGDTQFNKRAVYWLAAEEARKAGSAGAKYVESYMGRAPSNQDIFSAGNDGQTINIGCWIGASVTVPKLK</sequence>
<evidence type="ECO:0000256" key="2">
    <source>
        <dbReference type="SAM" id="Coils"/>
    </source>
</evidence>
<accession>A0A2N3HFW1</accession>
<evidence type="ECO:0000313" key="4">
    <source>
        <dbReference type="Proteomes" id="UP000233435"/>
    </source>
</evidence>
<dbReference type="InterPro" id="IPR019734">
    <property type="entry name" value="TPR_rpt"/>
</dbReference>
<dbReference type="OrthoDB" id="1522899at2"/>
<evidence type="ECO:0000313" key="3">
    <source>
        <dbReference type="EMBL" id="PKQ43869.1"/>
    </source>
</evidence>
<comment type="caution">
    <text evidence="3">The sequence shown here is derived from an EMBL/GenBank/DDBJ whole genome shotgun (WGS) entry which is preliminary data.</text>
</comment>